<accession>A0ABP9DL32</accession>
<dbReference type="Proteomes" id="UP001501752">
    <property type="component" value="Unassembled WGS sequence"/>
</dbReference>
<dbReference type="RefSeq" id="WP_345696709.1">
    <property type="nucleotide sequence ID" value="NZ_BAABIS010000001.1"/>
</dbReference>
<evidence type="ECO:0000313" key="1">
    <source>
        <dbReference type="EMBL" id="GAA4845938.1"/>
    </source>
</evidence>
<proteinExistence type="predicted"/>
<gene>
    <name evidence="1" type="ORF">GCM10023235_23140</name>
</gene>
<keyword evidence="2" id="KW-1185">Reference proteome</keyword>
<organism evidence="1 2">
    <name type="scientific">Kitasatospora terrestris</name>
    <dbReference type="NCBI Taxonomy" id="258051"/>
    <lineage>
        <taxon>Bacteria</taxon>
        <taxon>Bacillati</taxon>
        <taxon>Actinomycetota</taxon>
        <taxon>Actinomycetes</taxon>
        <taxon>Kitasatosporales</taxon>
        <taxon>Streptomycetaceae</taxon>
        <taxon>Kitasatospora</taxon>
    </lineage>
</organism>
<reference evidence="2" key="1">
    <citation type="journal article" date="2019" name="Int. J. Syst. Evol. Microbiol.">
        <title>The Global Catalogue of Microorganisms (GCM) 10K type strain sequencing project: providing services to taxonomists for standard genome sequencing and annotation.</title>
        <authorList>
            <consortium name="The Broad Institute Genomics Platform"/>
            <consortium name="The Broad Institute Genome Sequencing Center for Infectious Disease"/>
            <person name="Wu L."/>
            <person name="Ma J."/>
        </authorList>
    </citation>
    <scope>NUCLEOTIDE SEQUENCE [LARGE SCALE GENOMIC DNA]</scope>
    <source>
        <strain evidence="2">JCM 13006</strain>
    </source>
</reference>
<comment type="caution">
    <text evidence="1">The sequence shown here is derived from an EMBL/GenBank/DDBJ whole genome shotgun (WGS) entry which is preliminary data.</text>
</comment>
<sequence length="131" mass="14552">MRTDPKAISDRLPKLGGFDRARWEVRSSNGGNRDIGPSDYNARGVAWLTDDRVTQLLAAAGKWSPEAPAGFPAGLDPMLDNTGDWVHSEEFDRYVTSDRYHGEFFVNKKEHAVYFDVINPPSPKSVVESVG</sequence>
<dbReference type="EMBL" id="BAABIS010000001">
    <property type="protein sequence ID" value="GAA4845938.1"/>
    <property type="molecule type" value="Genomic_DNA"/>
</dbReference>
<name>A0ABP9DL32_9ACTN</name>
<protein>
    <submittedName>
        <fullName evidence="1">Uncharacterized protein</fullName>
    </submittedName>
</protein>
<evidence type="ECO:0000313" key="2">
    <source>
        <dbReference type="Proteomes" id="UP001501752"/>
    </source>
</evidence>